<feature type="region of interest" description="Disordered" evidence="1">
    <location>
        <begin position="171"/>
        <end position="265"/>
    </location>
</feature>
<reference evidence="2" key="1">
    <citation type="journal article" date="2021" name="Proc. Natl. Acad. Sci. U.S.A.">
        <title>Three genomes in the algal genus Volvox reveal the fate of a haploid sex-determining region after a transition to homothallism.</title>
        <authorList>
            <person name="Yamamoto K."/>
            <person name="Hamaji T."/>
            <person name="Kawai-Toyooka H."/>
            <person name="Matsuzaki R."/>
            <person name="Takahashi F."/>
            <person name="Nishimura Y."/>
            <person name="Kawachi M."/>
            <person name="Noguchi H."/>
            <person name="Minakuchi Y."/>
            <person name="Umen J.G."/>
            <person name="Toyoda A."/>
            <person name="Nozaki H."/>
        </authorList>
    </citation>
    <scope>NUCLEOTIDE SEQUENCE</scope>
    <source>
        <strain evidence="2">NIES-3780</strain>
    </source>
</reference>
<evidence type="ECO:0000313" key="2">
    <source>
        <dbReference type="EMBL" id="GIL64202.1"/>
    </source>
</evidence>
<dbReference type="Pfam" id="PF10294">
    <property type="entry name" value="Methyltransf_16"/>
    <property type="match status" value="1"/>
</dbReference>
<organism evidence="2 3">
    <name type="scientific">Volvox africanus</name>
    <dbReference type="NCBI Taxonomy" id="51714"/>
    <lineage>
        <taxon>Eukaryota</taxon>
        <taxon>Viridiplantae</taxon>
        <taxon>Chlorophyta</taxon>
        <taxon>core chlorophytes</taxon>
        <taxon>Chlorophyceae</taxon>
        <taxon>CS clade</taxon>
        <taxon>Chlamydomonadales</taxon>
        <taxon>Volvocaceae</taxon>
        <taxon>Volvox</taxon>
    </lineage>
</organism>
<dbReference type="SUPFAM" id="SSF53335">
    <property type="entry name" value="S-adenosyl-L-methionine-dependent methyltransferases"/>
    <property type="match status" value="1"/>
</dbReference>
<gene>
    <name evidence="2" type="ORF">Vafri_18164</name>
</gene>
<dbReference type="PANTHER" id="PTHR14614">
    <property type="entry name" value="HEPATOCELLULAR CARCINOMA-ASSOCIATED ANTIGEN"/>
    <property type="match status" value="1"/>
</dbReference>
<dbReference type="EMBL" id="BNCO01000064">
    <property type="protein sequence ID" value="GIL64202.1"/>
    <property type="molecule type" value="Genomic_DNA"/>
</dbReference>
<dbReference type="Gene3D" id="3.40.50.150">
    <property type="entry name" value="Vaccinia Virus protein VP39"/>
    <property type="match status" value="1"/>
</dbReference>
<name>A0A8J4FAX1_9CHLO</name>
<sequence>MDDDDCTVREVDLDELGTLRVKEFTFLQDEAGAVVWDAGLVLSYYMAYQHLKGRPLVAGRTCLELGSGTGVVGLTAARLGAVQVYLTDLPHLVPYMRENIQLNDLGARCRALPLEWCNPEHLAAARSAELMRRGPERILAADVVYDRAGRHSFFRTLAELMAPSGIGVTGCSSYSSSRGAGTDGGDNRELGREGEGRSGGDCGGTEAMGVRERCGDESGDGTDFDLVGGGGGDGDGGGGGGDHGGSDGGGGGSSDGGSDGNVGMGSGVGDGVVVAFLSYEQRPGAEEVPELCARHGLMMEEVPGGDLHPSWRSADIRILKLWRGSPGARHCGDPTVGTK</sequence>
<protein>
    <recommendedName>
        <fullName evidence="4">Protein-lysine methyltransferase METTL21D</fullName>
    </recommendedName>
</protein>
<keyword evidence="3" id="KW-1185">Reference proteome</keyword>
<accession>A0A8J4FAX1</accession>
<evidence type="ECO:0000256" key="1">
    <source>
        <dbReference type="SAM" id="MobiDB-lite"/>
    </source>
</evidence>
<dbReference type="Proteomes" id="UP000747399">
    <property type="component" value="Unassembled WGS sequence"/>
</dbReference>
<feature type="compositionally biased region" description="Basic and acidic residues" evidence="1">
    <location>
        <begin position="185"/>
        <end position="198"/>
    </location>
</feature>
<dbReference type="PANTHER" id="PTHR14614:SF132">
    <property type="entry name" value="PROTEIN-LYSINE METHYLTRANSFERASE C42C1.13"/>
    <property type="match status" value="1"/>
</dbReference>
<dbReference type="AlphaFoldDB" id="A0A8J4FAX1"/>
<evidence type="ECO:0000313" key="3">
    <source>
        <dbReference type="Proteomes" id="UP000747399"/>
    </source>
</evidence>
<dbReference type="InterPro" id="IPR029063">
    <property type="entry name" value="SAM-dependent_MTases_sf"/>
</dbReference>
<comment type="caution">
    <text evidence="2">The sequence shown here is derived from an EMBL/GenBank/DDBJ whole genome shotgun (WGS) entry which is preliminary data.</text>
</comment>
<feature type="compositionally biased region" description="Gly residues" evidence="1">
    <location>
        <begin position="227"/>
        <end position="265"/>
    </location>
</feature>
<evidence type="ECO:0008006" key="4">
    <source>
        <dbReference type="Google" id="ProtNLM"/>
    </source>
</evidence>
<proteinExistence type="predicted"/>
<dbReference type="InterPro" id="IPR019410">
    <property type="entry name" value="Methyltransf_16"/>
</dbReference>